<proteinExistence type="predicted"/>
<dbReference type="RefSeq" id="WP_183959734.1">
    <property type="nucleotide sequence ID" value="NZ_JACHHP010000001.1"/>
</dbReference>
<evidence type="ECO:0000256" key="1">
    <source>
        <dbReference type="SAM" id="SignalP"/>
    </source>
</evidence>
<accession>A0A7W8FYK3</accession>
<name>A0A7W8FYK3_9GAMM</name>
<comment type="caution">
    <text evidence="3">The sequence shown here is derived from an EMBL/GenBank/DDBJ whole genome shotgun (WGS) entry which is preliminary data.</text>
</comment>
<organism evidence="3 4">
    <name type="scientific">Chiayiivirga flava</name>
    <dbReference type="NCBI Taxonomy" id="659595"/>
    <lineage>
        <taxon>Bacteria</taxon>
        <taxon>Pseudomonadati</taxon>
        <taxon>Pseudomonadota</taxon>
        <taxon>Gammaproteobacteria</taxon>
        <taxon>Lysobacterales</taxon>
        <taxon>Lysobacteraceae</taxon>
        <taxon>Chiayiivirga</taxon>
    </lineage>
</organism>
<reference evidence="3 4" key="1">
    <citation type="submission" date="2020-08" db="EMBL/GenBank/DDBJ databases">
        <title>Genomic Encyclopedia of Type Strains, Phase IV (KMG-IV): sequencing the most valuable type-strain genomes for metagenomic binning, comparative biology and taxonomic classification.</title>
        <authorList>
            <person name="Goeker M."/>
        </authorList>
    </citation>
    <scope>NUCLEOTIDE SEQUENCE [LARGE SCALE GENOMIC DNA]</scope>
    <source>
        <strain evidence="3 4">DSM 24163</strain>
    </source>
</reference>
<dbReference type="EMBL" id="JACHHP010000001">
    <property type="protein sequence ID" value="MBB5207216.1"/>
    <property type="molecule type" value="Genomic_DNA"/>
</dbReference>
<sequence>MRCVIGLLLVVAHACASAQALPNPILYVTQVPTADDFGNAFSTFGSHFAGPMEAPRGGDLMLRYPDGSTRNLTREAGFGVAGSLQGAGAIAVRDPDVHFSGTRAIFSMVVGGGAAQYEVNPYYWQMYEVTGLAQGATAVVTKVANQPADYNNVNPTYLSDGRILFASDRPRSGERHLYPQHDEYESTATVTGLWALNATTGALQLLQHSPSGSFDPLVDSFGRVLYTRWDHLQTDQQAEADAESEANGETPTYGTFDFASEADGAAHIPRAPEVFPEPRLEVPGSGVSGHRFNFFFPWTVHQDGTEEETLNHVGRHELHRYFPRNFLDDPDLVNVEREFDAVESMMQIAEDPTMPGRYVAIDAPEFATHASGQLFRMVAPPSRNADDIAVDYLTPRSTFGTGAAPDHSGRYRNPIVLSDGRIVAVHTPDVGEDENDGTAANPMPRYRFRLKFVADADADGTYLPGAMLNPQVTRSVTWWSPDALIGYDGPLWELSPVEVRARPVPPVSSIALKTPEQEVFAAAGVSPAAFRAWLRERGLGVLVVRDATRRDVADEQQPYNLRVPGGVASIAPDALQVHDIDRMRFLQADQIRGITFGASEPRPGRRPIARYLHDPAATAANPPQAGSAAGMRAIAPDGSVALFVPAQRALTWETLNTDGEPIVRERYWVTVQPGEIRACDGCHGVNTASQTGAPAATNPPQAFAELLGHWKLVLSMGLFEDDFE</sequence>
<gene>
    <name evidence="3" type="ORF">HNQ52_000732</name>
</gene>
<evidence type="ECO:0000259" key="2">
    <source>
        <dbReference type="Pfam" id="PF18582"/>
    </source>
</evidence>
<feature type="chain" id="PRO_5030752271" description="Hydrazine synthase alpha subunit middle domain-containing protein" evidence="1">
    <location>
        <begin position="21"/>
        <end position="724"/>
    </location>
</feature>
<protein>
    <recommendedName>
        <fullName evidence="2">Hydrazine synthase alpha subunit middle domain-containing protein</fullName>
    </recommendedName>
</protein>
<dbReference type="Pfam" id="PF18582">
    <property type="entry name" value="HZS_alpha"/>
    <property type="match status" value="1"/>
</dbReference>
<dbReference type="InterPro" id="IPR011659">
    <property type="entry name" value="WD40"/>
</dbReference>
<dbReference type="Pfam" id="PF07676">
    <property type="entry name" value="PD40"/>
    <property type="match status" value="1"/>
</dbReference>
<dbReference type="Proteomes" id="UP000521199">
    <property type="component" value="Unassembled WGS sequence"/>
</dbReference>
<feature type="domain" description="Hydrazine synthase alpha subunit middle" evidence="2">
    <location>
        <begin position="628"/>
        <end position="683"/>
    </location>
</feature>
<evidence type="ECO:0000313" key="4">
    <source>
        <dbReference type="Proteomes" id="UP000521199"/>
    </source>
</evidence>
<keyword evidence="4" id="KW-1185">Reference proteome</keyword>
<evidence type="ECO:0000313" key="3">
    <source>
        <dbReference type="EMBL" id="MBB5207216.1"/>
    </source>
</evidence>
<dbReference type="AlphaFoldDB" id="A0A7W8FYK3"/>
<dbReference type="InterPro" id="IPR040698">
    <property type="entry name" value="HZS_alpha_mid"/>
</dbReference>
<keyword evidence="1" id="KW-0732">Signal</keyword>
<feature type="signal peptide" evidence="1">
    <location>
        <begin position="1"/>
        <end position="20"/>
    </location>
</feature>